<keyword evidence="5" id="KW-0812">Transmembrane</keyword>
<evidence type="ECO:0000313" key="7">
    <source>
        <dbReference type="EMBL" id="MED6138777.1"/>
    </source>
</evidence>
<comment type="catalytic activity">
    <reaction evidence="4">
        <text>RX + glutathione = an S-substituted glutathione + a halide anion + H(+)</text>
        <dbReference type="Rhea" id="RHEA:16437"/>
        <dbReference type="ChEBI" id="CHEBI:15378"/>
        <dbReference type="ChEBI" id="CHEBI:16042"/>
        <dbReference type="ChEBI" id="CHEBI:17792"/>
        <dbReference type="ChEBI" id="CHEBI:57925"/>
        <dbReference type="ChEBI" id="CHEBI:90779"/>
        <dbReference type="EC" id="2.5.1.18"/>
    </reaction>
</comment>
<protein>
    <recommendedName>
        <fullName evidence="1">glutathione transferase</fullName>
        <ecNumber evidence="1">2.5.1.18</ecNumber>
    </recommendedName>
</protein>
<dbReference type="Gene3D" id="3.40.30.10">
    <property type="entry name" value="Glutaredoxin"/>
    <property type="match status" value="1"/>
</dbReference>
<evidence type="ECO:0000313" key="8">
    <source>
        <dbReference type="Proteomes" id="UP001341840"/>
    </source>
</evidence>
<dbReference type="PANTHER" id="PTHR44420:SF1">
    <property type="entry name" value="GLUTATHIONE S-TRANSFERASE DHAR3, CHLOROPLASTIC"/>
    <property type="match status" value="1"/>
</dbReference>
<organism evidence="7 8">
    <name type="scientific">Stylosanthes scabra</name>
    <dbReference type="NCBI Taxonomy" id="79078"/>
    <lineage>
        <taxon>Eukaryota</taxon>
        <taxon>Viridiplantae</taxon>
        <taxon>Streptophyta</taxon>
        <taxon>Embryophyta</taxon>
        <taxon>Tracheophyta</taxon>
        <taxon>Spermatophyta</taxon>
        <taxon>Magnoliopsida</taxon>
        <taxon>eudicotyledons</taxon>
        <taxon>Gunneridae</taxon>
        <taxon>Pentapetalae</taxon>
        <taxon>rosids</taxon>
        <taxon>fabids</taxon>
        <taxon>Fabales</taxon>
        <taxon>Fabaceae</taxon>
        <taxon>Papilionoideae</taxon>
        <taxon>50 kb inversion clade</taxon>
        <taxon>dalbergioids sensu lato</taxon>
        <taxon>Dalbergieae</taxon>
        <taxon>Pterocarpus clade</taxon>
        <taxon>Stylosanthes</taxon>
    </lineage>
</organism>
<comment type="similarity">
    <text evidence="3">Belongs to the GST superfamily. DHAR family.</text>
</comment>
<feature type="domain" description="GST N-terminal" evidence="6">
    <location>
        <begin position="31"/>
        <end position="109"/>
    </location>
</feature>
<accession>A0ABU6SR19</accession>
<evidence type="ECO:0000256" key="4">
    <source>
        <dbReference type="ARBA" id="ARBA00047960"/>
    </source>
</evidence>
<keyword evidence="5" id="KW-1133">Transmembrane helix</keyword>
<dbReference type="InterPro" id="IPR004045">
    <property type="entry name" value="Glutathione_S-Trfase_N"/>
</dbReference>
<dbReference type="EC" id="2.5.1.18" evidence="1"/>
<keyword evidence="8" id="KW-1185">Reference proteome</keyword>
<dbReference type="EMBL" id="JASCZI010061470">
    <property type="protein sequence ID" value="MED6138777.1"/>
    <property type="molecule type" value="Genomic_DNA"/>
</dbReference>
<reference evidence="7 8" key="1">
    <citation type="journal article" date="2023" name="Plants (Basel)">
        <title>Bridging the Gap: Combining Genomics and Transcriptomics Approaches to Understand Stylosanthes scabra, an Orphan Legume from the Brazilian Caatinga.</title>
        <authorList>
            <person name="Ferreira-Neto J.R.C."/>
            <person name="da Silva M.D."/>
            <person name="Binneck E."/>
            <person name="de Melo N.F."/>
            <person name="da Silva R.H."/>
            <person name="de Melo A.L.T.M."/>
            <person name="Pandolfi V."/>
            <person name="Bustamante F.O."/>
            <person name="Brasileiro-Vidal A.C."/>
            <person name="Benko-Iseppon A.M."/>
        </authorList>
    </citation>
    <scope>NUCLEOTIDE SEQUENCE [LARGE SCALE GENOMIC DNA]</scope>
    <source>
        <tissue evidence="7">Leaves</tissue>
    </source>
</reference>
<evidence type="ECO:0000256" key="3">
    <source>
        <dbReference type="ARBA" id="ARBA00024194"/>
    </source>
</evidence>
<dbReference type="InterPro" id="IPR036249">
    <property type="entry name" value="Thioredoxin-like_sf"/>
</dbReference>
<dbReference type="Proteomes" id="UP001341840">
    <property type="component" value="Unassembled WGS sequence"/>
</dbReference>
<gene>
    <name evidence="7" type="primary">DHAR2_2</name>
    <name evidence="7" type="ORF">PIB30_077762</name>
</gene>
<evidence type="ECO:0000256" key="5">
    <source>
        <dbReference type="SAM" id="Phobius"/>
    </source>
</evidence>
<dbReference type="SUPFAM" id="SSF52833">
    <property type="entry name" value="Thioredoxin-like"/>
    <property type="match status" value="1"/>
</dbReference>
<proteinExistence type="inferred from homology"/>
<comment type="caution">
    <text evidence="7">The sequence shown here is derived from an EMBL/GenBank/DDBJ whole genome shotgun (WGS) entry which is preliminary data.</text>
</comment>
<feature type="transmembrane region" description="Helical" evidence="5">
    <location>
        <begin position="29"/>
        <end position="49"/>
    </location>
</feature>
<evidence type="ECO:0000259" key="6">
    <source>
        <dbReference type="PROSITE" id="PS50404"/>
    </source>
</evidence>
<dbReference type="InterPro" id="IPR044627">
    <property type="entry name" value="DHAR1/2/3/4"/>
</dbReference>
<dbReference type="Gene3D" id="1.20.1050.10">
    <property type="match status" value="1"/>
</dbReference>
<dbReference type="PANTHER" id="PTHR44420">
    <property type="entry name" value="GLUTATHIONE S-TRANSFERASE DHAR2-RELATED"/>
    <property type="match status" value="1"/>
</dbReference>
<sequence>MDDATATVSDADNLLSVSAEARASYLKKFFSIFLSLFLCMCPFCQRVLLTLEDKRLPYDPKFVDLTNKGEWFLKMNPNGKVPVIKLDEKWVSDSDIITQILEEKYPSPPLVTPPEKATAGSKLFSTFIGFLKSKDPNDGTEQALLRYSASLSWSTRMNIAVGAAKGLSFLHEQKKPFIDGENLSIRNTPTSVSDPK</sequence>
<evidence type="ECO:0000256" key="2">
    <source>
        <dbReference type="ARBA" id="ARBA00022679"/>
    </source>
</evidence>
<name>A0ABU6SR19_9FABA</name>
<keyword evidence="5" id="KW-0472">Membrane</keyword>
<keyword evidence="2" id="KW-0808">Transferase</keyword>
<evidence type="ECO:0000256" key="1">
    <source>
        <dbReference type="ARBA" id="ARBA00012452"/>
    </source>
</evidence>
<dbReference type="PROSITE" id="PS50404">
    <property type="entry name" value="GST_NTER"/>
    <property type="match status" value="1"/>
</dbReference>
<dbReference type="Pfam" id="PF13409">
    <property type="entry name" value="GST_N_2"/>
    <property type="match status" value="1"/>
</dbReference>
<dbReference type="CDD" id="cd00570">
    <property type="entry name" value="GST_N_family"/>
    <property type="match status" value="1"/>
</dbReference>